<dbReference type="AlphaFoldDB" id="A0A8H3E314"/>
<dbReference type="Gene3D" id="1.10.510.10">
    <property type="entry name" value="Transferase(Phosphotransferase) domain 1"/>
    <property type="match status" value="2"/>
</dbReference>
<gene>
    <name evidence="2" type="ORF">RDB_LOCUS132355</name>
</gene>
<dbReference type="InterPro" id="IPR011009">
    <property type="entry name" value="Kinase-like_dom_sf"/>
</dbReference>
<reference evidence="2" key="1">
    <citation type="submission" date="2021-01" db="EMBL/GenBank/DDBJ databases">
        <authorList>
            <person name="Kaushik A."/>
        </authorList>
    </citation>
    <scope>NUCLEOTIDE SEQUENCE</scope>
    <source>
        <strain evidence="2">AG5</strain>
    </source>
</reference>
<dbReference type="Proteomes" id="UP000663827">
    <property type="component" value="Unassembled WGS sequence"/>
</dbReference>
<dbReference type="PANTHER" id="PTHR44329">
    <property type="entry name" value="SERINE/THREONINE-PROTEIN KINASE TNNI3K-RELATED"/>
    <property type="match status" value="1"/>
</dbReference>
<dbReference type="InterPro" id="IPR001245">
    <property type="entry name" value="Ser-Thr/Tyr_kinase_cat_dom"/>
</dbReference>
<feature type="non-terminal residue" evidence="2">
    <location>
        <position position="1"/>
    </location>
</feature>
<evidence type="ECO:0000313" key="3">
    <source>
        <dbReference type="Proteomes" id="UP000663827"/>
    </source>
</evidence>
<evidence type="ECO:0000313" key="2">
    <source>
        <dbReference type="EMBL" id="CAE7195553.1"/>
    </source>
</evidence>
<sequence length="491" mass="54175">MDVTSLLDNLCQHPVDGGGSCDIYRGQLRDGPLVALKIDRLHRGSSESEDLGPQQSMRRMLNIWAKCHHPNVVQLIGGAMLQGGIAAVYEWREYGGIIEYLKHHSEADRYQLSARICEGVTYLHANDIIHNSLKGVSYALQHIPILTAGTHLLQSYVQTNILISSNGVPQIHLSLHTSTNSMEDGACDKISSPNIRWAAPELLLAESGGTFASDVYALGMETVTMAVPYAEQRDKQVVIKIMNQEFPSRPKDVIPDNHAGNLFWDALCACWSFDAAKRPNAGEILSVMSTICEPSDWIKSDSVHPEIAQHVSPVVHPVALRLVVTENTCIQDLVSYFEKRNLTNYTDVLMSTSIVTSMPFADTALANVYKINLPNQQCIAVKCVKHVTPHKKLKKKRAARELSCWLSHKHENILPVLGFAVVRGDLAMVSPWMANGCVTEYVVANPGCNRVKLCTQLARAITYLHEHDVVHGDIKGPNVLVSELGAVKITD</sequence>
<dbReference type="InterPro" id="IPR051681">
    <property type="entry name" value="Ser/Thr_Kinases-Pseudokinases"/>
</dbReference>
<dbReference type="GO" id="GO:0004674">
    <property type="term" value="F:protein serine/threonine kinase activity"/>
    <property type="evidence" value="ECO:0007669"/>
    <property type="project" value="TreeGrafter"/>
</dbReference>
<proteinExistence type="predicted"/>
<accession>A0A8H3E314</accession>
<dbReference type="PANTHER" id="PTHR44329:SF214">
    <property type="entry name" value="PROTEIN KINASE DOMAIN-CONTAINING PROTEIN"/>
    <property type="match status" value="1"/>
</dbReference>
<evidence type="ECO:0000259" key="1">
    <source>
        <dbReference type="PROSITE" id="PS50011"/>
    </source>
</evidence>
<dbReference type="InterPro" id="IPR000719">
    <property type="entry name" value="Prot_kinase_dom"/>
</dbReference>
<comment type="caution">
    <text evidence="2">The sequence shown here is derived from an EMBL/GenBank/DDBJ whole genome shotgun (WGS) entry which is preliminary data.</text>
</comment>
<dbReference type="PROSITE" id="PS00108">
    <property type="entry name" value="PROTEIN_KINASE_ST"/>
    <property type="match status" value="1"/>
</dbReference>
<dbReference type="Pfam" id="PF07714">
    <property type="entry name" value="PK_Tyr_Ser-Thr"/>
    <property type="match status" value="2"/>
</dbReference>
<feature type="domain" description="Protein kinase" evidence="1">
    <location>
        <begin position="9"/>
        <end position="307"/>
    </location>
</feature>
<dbReference type="EMBL" id="CAJNJQ010003277">
    <property type="protein sequence ID" value="CAE7195553.1"/>
    <property type="molecule type" value="Genomic_DNA"/>
</dbReference>
<dbReference type="InterPro" id="IPR008271">
    <property type="entry name" value="Ser/Thr_kinase_AS"/>
</dbReference>
<dbReference type="SUPFAM" id="SSF56112">
    <property type="entry name" value="Protein kinase-like (PK-like)"/>
    <property type="match status" value="2"/>
</dbReference>
<dbReference type="PROSITE" id="PS50011">
    <property type="entry name" value="PROTEIN_KINASE_DOM"/>
    <property type="match status" value="2"/>
</dbReference>
<name>A0A8H3E314_9AGAM</name>
<dbReference type="GO" id="GO:0005524">
    <property type="term" value="F:ATP binding"/>
    <property type="evidence" value="ECO:0007669"/>
    <property type="project" value="InterPro"/>
</dbReference>
<feature type="domain" description="Protein kinase" evidence="1">
    <location>
        <begin position="354"/>
        <end position="491"/>
    </location>
</feature>
<organism evidence="2 3">
    <name type="scientific">Rhizoctonia solani</name>
    <dbReference type="NCBI Taxonomy" id="456999"/>
    <lineage>
        <taxon>Eukaryota</taxon>
        <taxon>Fungi</taxon>
        <taxon>Dikarya</taxon>
        <taxon>Basidiomycota</taxon>
        <taxon>Agaricomycotina</taxon>
        <taxon>Agaricomycetes</taxon>
        <taxon>Cantharellales</taxon>
        <taxon>Ceratobasidiaceae</taxon>
        <taxon>Rhizoctonia</taxon>
    </lineage>
</organism>
<dbReference type="SMART" id="SM00220">
    <property type="entry name" value="S_TKc"/>
    <property type="match status" value="1"/>
</dbReference>
<protein>
    <recommendedName>
        <fullName evidence="1">Protein kinase domain-containing protein</fullName>
    </recommendedName>
</protein>